<dbReference type="PROSITE" id="PS50977">
    <property type="entry name" value="HTH_TETR_2"/>
    <property type="match status" value="1"/>
</dbReference>
<dbReference type="RefSeq" id="WP_200554714.1">
    <property type="nucleotide sequence ID" value="NZ_JAEPES010000001.1"/>
</dbReference>
<dbReference type="Gene3D" id="1.10.357.10">
    <property type="entry name" value="Tetracycline Repressor, domain 2"/>
    <property type="match status" value="1"/>
</dbReference>
<accession>A0A934SIT7</accession>
<gene>
    <name evidence="6" type="ORF">IV501_01910</name>
</gene>
<keyword evidence="7" id="KW-1185">Reference proteome</keyword>
<protein>
    <submittedName>
        <fullName evidence="6">TetR/AcrR family transcriptional regulator</fullName>
    </submittedName>
</protein>
<feature type="DNA-binding region" description="H-T-H motif" evidence="4">
    <location>
        <begin position="25"/>
        <end position="44"/>
    </location>
</feature>
<evidence type="ECO:0000256" key="1">
    <source>
        <dbReference type="ARBA" id="ARBA00023015"/>
    </source>
</evidence>
<sequence length="194" mass="20896">MSTSSDDLRAIALAEFTVSGYAATSLHRIAELAGLSKSSVLYHFASKEVLLEAAVAPAIHRMAEILDELASGPFTPERRSAFLTEFVDFILQYRREVNLFINQGPSLVDVPVIDRANELVITLAEYFQATTGSVEDKMRFGIALGGAAYTLCSQDTFGYDIPITETRAALITILSELLAPIATAPIPTAPLSAV</sequence>
<keyword evidence="3" id="KW-0804">Transcription</keyword>
<evidence type="ECO:0000256" key="3">
    <source>
        <dbReference type="ARBA" id="ARBA00023163"/>
    </source>
</evidence>
<feature type="domain" description="HTH tetR-type" evidence="5">
    <location>
        <begin position="2"/>
        <end position="62"/>
    </location>
</feature>
<dbReference type="EMBL" id="JAEPES010000001">
    <property type="protein sequence ID" value="MBK4346378.1"/>
    <property type="molecule type" value="Genomic_DNA"/>
</dbReference>
<evidence type="ECO:0000259" key="5">
    <source>
        <dbReference type="PROSITE" id="PS50977"/>
    </source>
</evidence>
<organism evidence="6 7">
    <name type="scientific">Lacisediminihabitans changchengi</name>
    <dbReference type="NCBI Taxonomy" id="2787634"/>
    <lineage>
        <taxon>Bacteria</taxon>
        <taxon>Bacillati</taxon>
        <taxon>Actinomycetota</taxon>
        <taxon>Actinomycetes</taxon>
        <taxon>Micrococcales</taxon>
        <taxon>Microbacteriaceae</taxon>
        <taxon>Lacisediminihabitans</taxon>
    </lineage>
</organism>
<dbReference type="AlphaFoldDB" id="A0A934SIT7"/>
<dbReference type="Pfam" id="PF00440">
    <property type="entry name" value="TetR_N"/>
    <property type="match status" value="1"/>
</dbReference>
<dbReference type="GO" id="GO:0000976">
    <property type="term" value="F:transcription cis-regulatory region binding"/>
    <property type="evidence" value="ECO:0007669"/>
    <property type="project" value="TreeGrafter"/>
</dbReference>
<dbReference type="InterPro" id="IPR001647">
    <property type="entry name" value="HTH_TetR"/>
</dbReference>
<name>A0A934SIT7_9MICO</name>
<dbReference type="GO" id="GO:0003700">
    <property type="term" value="F:DNA-binding transcription factor activity"/>
    <property type="evidence" value="ECO:0007669"/>
    <property type="project" value="TreeGrafter"/>
</dbReference>
<dbReference type="SUPFAM" id="SSF46689">
    <property type="entry name" value="Homeodomain-like"/>
    <property type="match status" value="1"/>
</dbReference>
<evidence type="ECO:0000313" key="6">
    <source>
        <dbReference type="EMBL" id="MBK4346378.1"/>
    </source>
</evidence>
<reference evidence="6" key="1">
    <citation type="submission" date="2021-01" db="EMBL/GenBank/DDBJ databases">
        <title>Lacisediminihabitans sp. nov. strain G11-30, isolated from Antarctic Soil.</title>
        <authorList>
            <person name="Li J."/>
        </authorList>
    </citation>
    <scope>NUCLEOTIDE SEQUENCE</scope>
    <source>
        <strain evidence="6">G11-30</strain>
    </source>
</reference>
<dbReference type="Proteomes" id="UP000636458">
    <property type="component" value="Unassembled WGS sequence"/>
</dbReference>
<evidence type="ECO:0000256" key="4">
    <source>
        <dbReference type="PROSITE-ProRule" id="PRU00335"/>
    </source>
</evidence>
<dbReference type="InterPro" id="IPR009057">
    <property type="entry name" value="Homeodomain-like_sf"/>
</dbReference>
<proteinExistence type="predicted"/>
<dbReference type="InterPro" id="IPR050109">
    <property type="entry name" value="HTH-type_TetR-like_transc_reg"/>
</dbReference>
<keyword evidence="1" id="KW-0805">Transcription regulation</keyword>
<evidence type="ECO:0000256" key="2">
    <source>
        <dbReference type="ARBA" id="ARBA00023125"/>
    </source>
</evidence>
<keyword evidence="2 4" id="KW-0238">DNA-binding</keyword>
<dbReference type="PANTHER" id="PTHR30055:SF234">
    <property type="entry name" value="HTH-TYPE TRANSCRIPTIONAL REGULATOR BETI"/>
    <property type="match status" value="1"/>
</dbReference>
<evidence type="ECO:0000313" key="7">
    <source>
        <dbReference type="Proteomes" id="UP000636458"/>
    </source>
</evidence>
<dbReference type="PANTHER" id="PTHR30055">
    <property type="entry name" value="HTH-TYPE TRANSCRIPTIONAL REGULATOR RUTR"/>
    <property type="match status" value="1"/>
</dbReference>
<comment type="caution">
    <text evidence="6">The sequence shown here is derived from an EMBL/GenBank/DDBJ whole genome shotgun (WGS) entry which is preliminary data.</text>
</comment>